<keyword evidence="4" id="KW-1185">Reference proteome</keyword>
<reference evidence="3 4" key="1">
    <citation type="submission" date="2019-07" db="EMBL/GenBank/DDBJ databases">
        <authorList>
            <person name="Jastrzebski P J."/>
            <person name="Paukszto L."/>
            <person name="Jastrzebski P J."/>
        </authorList>
    </citation>
    <scope>NUCLEOTIDE SEQUENCE [LARGE SCALE GENOMIC DNA]</scope>
    <source>
        <strain evidence="3 4">WMS-il1</strain>
    </source>
</reference>
<feature type="region of interest" description="Disordered" evidence="1">
    <location>
        <begin position="197"/>
        <end position="232"/>
    </location>
</feature>
<evidence type="ECO:0000256" key="2">
    <source>
        <dbReference type="SAM" id="Phobius"/>
    </source>
</evidence>
<proteinExistence type="predicted"/>
<keyword evidence="2" id="KW-1133">Transmembrane helix</keyword>
<feature type="transmembrane region" description="Helical" evidence="2">
    <location>
        <begin position="5"/>
        <end position="22"/>
    </location>
</feature>
<accession>A0A564YJA5</accession>
<gene>
    <name evidence="3" type="ORF">WMSIL1_LOCUS6962</name>
</gene>
<dbReference type="Gene3D" id="1.20.1070.10">
    <property type="entry name" value="Rhodopsin 7-helix transmembrane proteins"/>
    <property type="match status" value="1"/>
</dbReference>
<dbReference type="EMBL" id="CABIJS010000233">
    <property type="protein sequence ID" value="VUZ47286.1"/>
    <property type="molecule type" value="Genomic_DNA"/>
</dbReference>
<feature type="transmembrane region" description="Helical" evidence="2">
    <location>
        <begin position="129"/>
        <end position="152"/>
    </location>
</feature>
<keyword evidence="2" id="KW-0812">Transmembrane</keyword>
<feature type="transmembrane region" description="Helical" evidence="2">
    <location>
        <begin position="240"/>
        <end position="258"/>
    </location>
</feature>
<evidence type="ECO:0000256" key="1">
    <source>
        <dbReference type="SAM" id="MobiDB-lite"/>
    </source>
</evidence>
<dbReference type="Proteomes" id="UP000321570">
    <property type="component" value="Unassembled WGS sequence"/>
</dbReference>
<organism evidence="3 4">
    <name type="scientific">Hymenolepis diminuta</name>
    <name type="common">Rat tapeworm</name>
    <dbReference type="NCBI Taxonomy" id="6216"/>
    <lineage>
        <taxon>Eukaryota</taxon>
        <taxon>Metazoa</taxon>
        <taxon>Spiralia</taxon>
        <taxon>Lophotrochozoa</taxon>
        <taxon>Platyhelminthes</taxon>
        <taxon>Cestoda</taxon>
        <taxon>Eucestoda</taxon>
        <taxon>Cyclophyllidea</taxon>
        <taxon>Hymenolepididae</taxon>
        <taxon>Hymenolepis</taxon>
    </lineage>
</organism>
<name>A0A564YJA5_HYMDI</name>
<evidence type="ECO:0000313" key="3">
    <source>
        <dbReference type="EMBL" id="VUZ47286.1"/>
    </source>
</evidence>
<dbReference type="AlphaFoldDB" id="A0A564YJA5"/>
<feature type="transmembrane region" description="Helical" evidence="2">
    <location>
        <begin position="66"/>
        <end position="84"/>
    </location>
</feature>
<evidence type="ECO:0000313" key="4">
    <source>
        <dbReference type="Proteomes" id="UP000321570"/>
    </source>
</evidence>
<feature type="compositionally biased region" description="Polar residues" evidence="1">
    <location>
        <begin position="214"/>
        <end position="232"/>
    </location>
</feature>
<dbReference type="SUPFAM" id="SSF81321">
    <property type="entry name" value="Family A G protein-coupled receptor-like"/>
    <property type="match status" value="1"/>
</dbReference>
<protein>
    <submittedName>
        <fullName evidence="3">Uncharacterized protein</fullName>
    </submittedName>
</protein>
<sequence>MGVLLIKLILISDGLVCLFYLLNQTWTDIWMKYFSNSMVSFYSSKKSVPTHISNILRNLAIATTSVSNWYIVIMIAHRCIAIYVSPLRSRIDRSLWVIVQKPANLWIAYATCWLFGILQAFLLPHSNQILLDVFMYVLPLVLVFIFSLSLLFKLRKIHRNTEPVNTPSMCCFSLQGANKSHKVDSDETFVQIRHVSLSTEKQSPSSEEKRNNRSNKLQAGPVSSNSRATLQSAETDRKKTYYRITMTILSLAASFLILDSMQLIDLLIRIQWDGLLGGIEHVPANETGLDEYVTEVKAKLKQHIMSIVKNTCTLGKTLTNFIILCARSRHFRAMVTVKFRRFRRFFRVFKYRCSRSIHSRHGGRNLWFIPSVRRNTILKKRKDVNMHVFINPSVPNPGLKQPKRTKFIIPKQRASSFSGSSLTHSLFHPKLRDDEGYVVHKFRKPLRKGDLSQFFLQTKNIDSGKQIRLLNKQERYLNQEKHESIFSKINMITIERSTNNEYYHDAMKHQFSSSLNQPTSNSFVENVINSDNEKCICTSCECKSTHYSSDSLSNTSNLTYPGAVRAHCCGCQRAKFLETEAKSEG</sequence>
<keyword evidence="2" id="KW-0472">Membrane</keyword>
<feature type="transmembrane region" description="Helical" evidence="2">
    <location>
        <begin position="105"/>
        <end position="123"/>
    </location>
</feature>